<protein>
    <submittedName>
        <fullName evidence="1">Uncharacterized protein</fullName>
    </submittedName>
</protein>
<keyword evidence="2" id="KW-1185">Reference proteome</keyword>
<evidence type="ECO:0000313" key="1">
    <source>
        <dbReference type="EMBL" id="KAJ3547008.1"/>
    </source>
</evidence>
<evidence type="ECO:0000313" key="2">
    <source>
        <dbReference type="Proteomes" id="UP001148629"/>
    </source>
</evidence>
<dbReference type="EMBL" id="JANRMS010000093">
    <property type="protein sequence ID" value="KAJ3547008.1"/>
    <property type="molecule type" value="Genomic_DNA"/>
</dbReference>
<accession>A0ACC1SV61</accession>
<comment type="caution">
    <text evidence="1">The sequence shown here is derived from an EMBL/GenBank/DDBJ whole genome shotgun (WGS) entry which is preliminary data.</text>
</comment>
<reference evidence="1" key="1">
    <citation type="submission" date="2022-08" db="EMBL/GenBank/DDBJ databases">
        <title>Genome Sequence of Fusarium decemcellulare.</title>
        <authorList>
            <person name="Buettner E."/>
        </authorList>
    </citation>
    <scope>NUCLEOTIDE SEQUENCE</scope>
    <source>
        <strain evidence="1">Babe19</strain>
    </source>
</reference>
<dbReference type="Proteomes" id="UP001148629">
    <property type="component" value="Unassembled WGS sequence"/>
</dbReference>
<sequence length="630" mass="69227">MVSKHVYGLCRATETVSSVLAKDPTQPPGDVVKRLYGHHGTELHHVEPDQEDVAFSADSLESSVKCGRWGPTKPSPLFLQAFADALSCLDKDPMSGVVSPPLMGSHGTIPLTVIAPLADVIRHCSNLIVRAEREVFFITCSWSPSVAQQLIRGSLIELSKRAGRRGQRVVVKLMYDKAVPANALNPHQYVKPRGYTSKSIQLPSLEEIPNLDFEVVNLHRFVLGTLHAKFCIVDRKIAAIMSNNMEDNDNMEMMAHVEGPIVDSIYDTALITWHNALHPQLPSKDNPATEGGLSTSDGEPHYLERGPSRDEQDIAAEGEAQSPLPEHTPEDPHYDTDLAGEIRRMQSCYSTKPNETRLQATNRQLNLAVKNPIEPTGPEIQDGDEMVPYISTVTDQPVPMALVSRPPYGAVDSKSVHVPQNEAWLSLIRNAQKNIFIQTPDLNAAPLIPALASALKRGVEVTYYVCFGYNDPGEMIPGQGGTNDQAAQALIASLPPDGPEHDLLHIYNYVGKDQDHPIHHSFKSRSCHIKLLIVDNCVAIQGSGNQDTQSWFHSQEINIMIDSQEICEKWREGIDRNQNTKAFGRVARDGIWRDAQGNPGRGYMGNPGPVAGLFKGVTGMLLKMKGLGGF</sequence>
<organism evidence="1 2">
    <name type="scientific">Fusarium decemcellulare</name>
    <dbReference type="NCBI Taxonomy" id="57161"/>
    <lineage>
        <taxon>Eukaryota</taxon>
        <taxon>Fungi</taxon>
        <taxon>Dikarya</taxon>
        <taxon>Ascomycota</taxon>
        <taxon>Pezizomycotina</taxon>
        <taxon>Sordariomycetes</taxon>
        <taxon>Hypocreomycetidae</taxon>
        <taxon>Hypocreales</taxon>
        <taxon>Nectriaceae</taxon>
        <taxon>Fusarium</taxon>
        <taxon>Fusarium decemcellulare species complex</taxon>
    </lineage>
</organism>
<name>A0ACC1SV61_9HYPO</name>
<gene>
    <name evidence="1" type="ORF">NM208_g1734</name>
</gene>
<proteinExistence type="predicted"/>